<dbReference type="GO" id="GO:0005730">
    <property type="term" value="C:nucleolus"/>
    <property type="evidence" value="ECO:0007669"/>
    <property type="project" value="UniProtKB-SubCell"/>
</dbReference>
<keyword evidence="5" id="KW-0597">Phosphoprotein</keyword>
<evidence type="ECO:0000313" key="11">
    <source>
        <dbReference type="EMBL" id="KAJ8908978.1"/>
    </source>
</evidence>
<accession>A0AAV8V4N3</accession>
<keyword evidence="7" id="KW-0175">Coiled coil</keyword>
<feature type="compositionally biased region" description="Basic residues" evidence="10">
    <location>
        <begin position="108"/>
        <end position="123"/>
    </location>
</feature>
<keyword evidence="12" id="KW-1185">Reference proteome</keyword>
<feature type="region of interest" description="Disordered" evidence="10">
    <location>
        <begin position="50"/>
        <end position="123"/>
    </location>
</feature>
<keyword evidence="6" id="KW-0164">Citrullination</keyword>
<sequence length="123" mass="14223">MTNEKGGRELLGKEVGKVPSRGGARPWRAARKQRYSSVVNVPSLKLSVEKRREQRAKKKALSAAVKEKKEEERAAKEAERDRLRQKRKTKEENRLRSSKSQMVTNPKTIKKMSKKQLKKLVRV</sequence>
<organism evidence="11 12">
    <name type="scientific">Rhodosorus marinus</name>
    <dbReference type="NCBI Taxonomy" id="101924"/>
    <lineage>
        <taxon>Eukaryota</taxon>
        <taxon>Rhodophyta</taxon>
        <taxon>Stylonematophyceae</taxon>
        <taxon>Stylonematales</taxon>
        <taxon>Stylonemataceae</taxon>
        <taxon>Rhodosorus</taxon>
    </lineage>
</organism>
<feature type="region of interest" description="Disordered" evidence="10">
    <location>
        <begin position="1"/>
        <end position="36"/>
    </location>
</feature>
<evidence type="ECO:0000256" key="10">
    <source>
        <dbReference type="SAM" id="MobiDB-lite"/>
    </source>
</evidence>
<protein>
    <recommendedName>
        <fullName evidence="3">Coiled-coil domain-containing protein 86</fullName>
    </recommendedName>
</protein>
<comment type="subcellular location">
    <subcellularLocation>
        <location evidence="1">Chromosome</location>
    </subcellularLocation>
    <subcellularLocation>
        <location evidence="2">Nucleus</location>
        <location evidence="2">Nucleolus</location>
    </subcellularLocation>
</comment>
<reference evidence="11 12" key="1">
    <citation type="journal article" date="2023" name="Nat. Commun.">
        <title>Origin of minicircular mitochondrial genomes in red algae.</title>
        <authorList>
            <person name="Lee Y."/>
            <person name="Cho C.H."/>
            <person name="Lee Y.M."/>
            <person name="Park S.I."/>
            <person name="Yang J.H."/>
            <person name="West J.A."/>
            <person name="Bhattacharya D."/>
            <person name="Yoon H.S."/>
        </authorList>
    </citation>
    <scope>NUCLEOTIDE SEQUENCE [LARGE SCALE GENOMIC DNA]</scope>
    <source>
        <strain evidence="11 12">CCMP1338</strain>
        <tissue evidence="11">Whole cell</tissue>
    </source>
</reference>
<dbReference type="PANTHER" id="PTHR13557">
    <property type="entry name" value="COILED-COIL DOMAIN-CONTAINING PROTEIN 86"/>
    <property type="match status" value="1"/>
</dbReference>
<evidence type="ECO:0000256" key="9">
    <source>
        <dbReference type="ARBA" id="ARBA00093307"/>
    </source>
</evidence>
<evidence type="ECO:0000313" key="12">
    <source>
        <dbReference type="Proteomes" id="UP001157974"/>
    </source>
</evidence>
<dbReference type="Proteomes" id="UP001157974">
    <property type="component" value="Unassembled WGS sequence"/>
</dbReference>
<keyword evidence="4" id="KW-0158">Chromosome</keyword>
<feature type="compositionally biased region" description="Basic and acidic residues" evidence="10">
    <location>
        <begin position="65"/>
        <end position="82"/>
    </location>
</feature>
<evidence type="ECO:0000256" key="3">
    <source>
        <dbReference type="ARBA" id="ARBA00016738"/>
    </source>
</evidence>
<proteinExistence type="predicted"/>
<keyword evidence="8" id="KW-0539">Nucleus</keyword>
<feature type="compositionally biased region" description="Basic and acidic residues" evidence="10">
    <location>
        <begin position="1"/>
        <end position="16"/>
    </location>
</feature>
<evidence type="ECO:0000256" key="2">
    <source>
        <dbReference type="ARBA" id="ARBA00004604"/>
    </source>
</evidence>
<dbReference type="InterPro" id="IPR026570">
    <property type="entry name" value="CCDC86"/>
</dbReference>
<evidence type="ECO:0000256" key="1">
    <source>
        <dbReference type="ARBA" id="ARBA00004286"/>
    </source>
</evidence>
<dbReference type="PANTHER" id="PTHR13557:SF1">
    <property type="entry name" value="COILED-COIL DOMAIN-CONTAINING PROTEIN 86"/>
    <property type="match status" value="1"/>
</dbReference>
<evidence type="ECO:0000256" key="5">
    <source>
        <dbReference type="ARBA" id="ARBA00022553"/>
    </source>
</evidence>
<evidence type="ECO:0000256" key="8">
    <source>
        <dbReference type="ARBA" id="ARBA00023242"/>
    </source>
</evidence>
<dbReference type="AlphaFoldDB" id="A0AAV8V4N3"/>
<comment type="caution">
    <text evidence="11">The sequence shown here is derived from an EMBL/GenBank/DDBJ whole genome shotgun (WGS) entry which is preliminary data.</text>
</comment>
<evidence type="ECO:0000256" key="4">
    <source>
        <dbReference type="ARBA" id="ARBA00022454"/>
    </source>
</evidence>
<evidence type="ECO:0000256" key="7">
    <source>
        <dbReference type="ARBA" id="ARBA00023054"/>
    </source>
</evidence>
<gene>
    <name evidence="11" type="ORF">NDN08_005678</name>
</gene>
<dbReference type="EMBL" id="JAMWBK010000001">
    <property type="protein sequence ID" value="KAJ8908978.1"/>
    <property type="molecule type" value="Genomic_DNA"/>
</dbReference>
<name>A0AAV8V4N3_9RHOD</name>
<dbReference type="GO" id="GO:0005694">
    <property type="term" value="C:chromosome"/>
    <property type="evidence" value="ECO:0007669"/>
    <property type="project" value="UniProtKB-SubCell"/>
</dbReference>
<evidence type="ECO:0000256" key="6">
    <source>
        <dbReference type="ARBA" id="ARBA00022934"/>
    </source>
</evidence>
<comment type="function">
    <text evidence="9">Required for proper chromosome segregation during mitosis and error-free mitotic progression.</text>
</comment>